<evidence type="ECO:0000256" key="2">
    <source>
        <dbReference type="ARBA" id="ARBA00006595"/>
    </source>
</evidence>
<feature type="transmembrane region" description="Helical" evidence="8">
    <location>
        <begin position="121"/>
        <end position="140"/>
    </location>
</feature>
<feature type="transmembrane region" description="Helical" evidence="8">
    <location>
        <begin position="29"/>
        <end position="50"/>
    </location>
</feature>
<name>A0A7S2YIJ1_9STRA</name>
<evidence type="ECO:0000256" key="3">
    <source>
        <dbReference type="ARBA" id="ARBA00022448"/>
    </source>
</evidence>
<evidence type="ECO:0000256" key="6">
    <source>
        <dbReference type="ARBA" id="ARBA00022989"/>
    </source>
</evidence>
<dbReference type="InterPro" id="IPR036259">
    <property type="entry name" value="MFS_trans_sf"/>
</dbReference>
<dbReference type="AlphaFoldDB" id="A0A7S2YIJ1"/>
<protein>
    <submittedName>
        <fullName evidence="9">Uncharacterized protein</fullName>
    </submittedName>
</protein>
<dbReference type="EMBL" id="HBHT01027278">
    <property type="protein sequence ID" value="CAD9978319.1"/>
    <property type="molecule type" value="Transcribed_RNA"/>
</dbReference>
<comment type="similarity">
    <text evidence="2">Belongs to the SLC43A transporter (TC 2.A.1.44) family.</text>
</comment>
<organism evidence="9">
    <name type="scientific">Entomoneis paludosa</name>
    <dbReference type="NCBI Taxonomy" id="265537"/>
    <lineage>
        <taxon>Eukaryota</taxon>
        <taxon>Sar</taxon>
        <taxon>Stramenopiles</taxon>
        <taxon>Ochrophyta</taxon>
        <taxon>Bacillariophyta</taxon>
        <taxon>Bacillariophyceae</taxon>
        <taxon>Bacillariophycidae</taxon>
        <taxon>Entomoneidaceae</taxon>
        <taxon>Entomoneis</taxon>
    </lineage>
</organism>
<evidence type="ECO:0000256" key="5">
    <source>
        <dbReference type="ARBA" id="ARBA00022970"/>
    </source>
</evidence>
<evidence type="ECO:0000256" key="4">
    <source>
        <dbReference type="ARBA" id="ARBA00022692"/>
    </source>
</evidence>
<dbReference type="InterPro" id="IPR052599">
    <property type="entry name" value="SLC43A_AATransporter"/>
</dbReference>
<feature type="transmembrane region" description="Helical" evidence="8">
    <location>
        <begin position="94"/>
        <end position="115"/>
    </location>
</feature>
<dbReference type="PANTHER" id="PTHR20772">
    <property type="entry name" value="PROTEIN FMP42"/>
    <property type="match status" value="1"/>
</dbReference>
<feature type="transmembrane region" description="Helical" evidence="8">
    <location>
        <begin position="183"/>
        <end position="203"/>
    </location>
</feature>
<dbReference type="PANTHER" id="PTHR20772:SF2">
    <property type="entry name" value="PROTEIN FMP42"/>
    <property type="match status" value="1"/>
</dbReference>
<keyword evidence="6 8" id="KW-1133">Transmembrane helix</keyword>
<comment type="subcellular location">
    <subcellularLocation>
        <location evidence="1">Membrane</location>
        <topology evidence="1">Multi-pass membrane protein</topology>
    </subcellularLocation>
</comment>
<gene>
    <name evidence="9" type="ORF">APAL1065_LOCUS18312</name>
</gene>
<evidence type="ECO:0000256" key="1">
    <source>
        <dbReference type="ARBA" id="ARBA00004141"/>
    </source>
</evidence>
<accession>A0A7S2YIJ1</accession>
<keyword evidence="4 8" id="KW-0812">Transmembrane</keyword>
<reference evidence="9" key="1">
    <citation type="submission" date="2021-01" db="EMBL/GenBank/DDBJ databases">
        <authorList>
            <person name="Corre E."/>
            <person name="Pelletier E."/>
            <person name="Niang G."/>
            <person name="Scheremetjew M."/>
            <person name="Finn R."/>
            <person name="Kale V."/>
            <person name="Holt S."/>
            <person name="Cochrane G."/>
            <person name="Meng A."/>
            <person name="Brown T."/>
            <person name="Cohen L."/>
        </authorList>
    </citation>
    <scope>NUCLEOTIDE SEQUENCE</scope>
    <source>
        <strain evidence="9">CCMP125</strain>
    </source>
</reference>
<sequence length="257" mass="27982">MRPSSASKRKTAVSLKDAPLSTVLSHPPFYCLGLWVAVHILKLNFVVATINDQLDLAMDANQAELLITIFGAMLPFGFIVLPGVAYLLSRSTLLCFQIANVVGILYGVVLTFFSGVASYDIFVVFVAVATSRQLVYSTVFHQTGELFGFKNYGVLLGLINIVVSGVSLLQGPLVQWAESVQDYFYPNVVLLALTLPLFVIVYWTTDGSDTEKVTTKRKGTNGKNGAIPTEITGLLDPEEVSSPMGRPRTYSDAMLMT</sequence>
<evidence type="ECO:0000256" key="7">
    <source>
        <dbReference type="ARBA" id="ARBA00023136"/>
    </source>
</evidence>
<evidence type="ECO:0000313" key="9">
    <source>
        <dbReference type="EMBL" id="CAD9978319.1"/>
    </source>
</evidence>
<proteinExistence type="inferred from homology"/>
<feature type="transmembrane region" description="Helical" evidence="8">
    <location>
        <begin position="65"/>
        <end position="87"/>
    </location>
</feature>
<keyword evidence="5" id="KW-0029">Amino-acid transport</keyword>
<feature type="transmembrane region" description="Helical" evidence="8">
    <location>
        <begin position="152"/>
        <end position="171"/>
    </location>
</feature>
<keyword evidence="7 8" id="KW-0472">Membrane</keyword>
<dbReference type="GO" id="GO:0006865">
    <property type="term" value="P:amino acid transport"/>
    <property type="evidence" value="ECO:0007669"/>
    <property type="project" value="UniProtKB-KW"/>
</dbReference>
<evidence type="ECO:0000256" key="8">
    <source>
        <dbReference type="SAM" id="Phobius"/>
    </source>
</evidence>
<dbReference type="GO" id="GO:0016020">
    <property type="term" value="C:membrane"/>
    <property type="evidence" value="ECO:0007669"/>
    <property type="project" value="UniProtKB-SubCell"/>
</dbReference>
<keyword evidence="3" id="KW-0813">Transport</keyword>
<dbReference type="SUPFAM" id="SSF103473">
    <property type="entry name" value="MFS general substrate transporter"/>
    <property type="match status" value="1"/>
</dbReference>